<dbReference type="SUPFAM" id="SSF159238">
    <property type="entry name" value="SO1590-like"/>
    <property type="match status" value="1"/>
</dbReference>
<keyword evidence="2" id="KW-1185">Reference proteome</keyword>
<evidence type="ECO:0000313" key="1">
    <source>
        <dbReference type="EMBL" id="NYF43177.1"/>
    </source>
</evidence>
<evidence type="ECO:0008006" key="3">
    <source>
        <dbReference type="Google" id="ProtNLM"/>
    </source>
</evidence>
<dbReference type="Pfam" id="PF11528">
    <property type="entry name" value="DUF3224"/>
    <property type="match status" value="1"/>
</dbReference>
<organism evidence="1 2">
    <name type="scientific">Streptosporangium sandarakinum</name>
    <dbReference type="NCBI Taxonomy" id="1260955"/>
    <lineage>
        <taxon>Bacteria</taxon>
        <taxon>Bacillati</taxon>
        <taxon>Actinomycetota</taxon>
        <taxon>Actinomycetes</taxon>
        <taxon>Streptosporangiales</taxon>
        <taxon>Streptosporangiaceae</taxon>
        <taxon>Streptosporangium</taxon>
    </lineage>
</organism>
<protein>
    <recommendedName>
        <fullName evidence="3">DUF3224 domain-containing protein</fullName>
    </recommendedName>
</protein>
<dbReference type="AlphaFoldDB" id="A0A852UZV6"/>
<name>A0A852UZV6_9ACTN</name>
<dbReference type="Proteomes" id="UP000576393">
    <property type="component" value="Unassembled WGS sequence"/>
</dbReference>
<comment type="caution">
    <text evidence="1">The sequence shown here is derived from an EMBL/GenBank/DDBJ whole genome shotgun (WGS) entry which is preliminary data.</text>
</comment>
<reference evidence="1 2" key="1">
    <citation type="submission" date="2020-07" db="EMBL/GenBank/DDBJ databases">
        <title>Sequencing the genomes of 1000 actinobacteria strains.</title>
        <authorList>
            <person name="Klenk H.-P."/>
        </authorList>
    </citation>
    <scope>NUCLEOTIDE SEQUENCE [LARGE SCALE GENOMIC DNA]</scope>
    <source>
        <strain evidence="1 2">DSM 45763</strain>
    </source>
</reference>
<dbReference type="RefSeq" id="WP_179826560.1">
    <property type="nucleotide sequence ID" value="NZ_JACCCO010000003.1"/>
</dbReference>
<proteinExistence type="predicted"/>
<dbReference type="InterPro" id="IPR023159">
    <property type="entry name" value="SO1590-like_sf"/>
</dbReference>
<dbReference type="Gene3D" id="2.40.350.10">
    <property type="entry name" value="SO1590-like"/>
    <property type="match status" value="1"/>
</dbReference>
<dbReference type="InterPro" id="IPR021607">
    <property type="entry name" value="DUF3224"/>
</dbReference>
<gene>
    <name evidence="1" type="ORF">HDA43_005404</name>
</gene>
<dbReference type="EMBL" id="JACCCO010000003">
    <property type="protein sequence ID" value="NYF43177.1"/>
    <property type="molecule type" value="Genomic_DNA"/>
</dbReference>
<accession>A0A852UZV6</accession>
<evidence type="ECO:0000313" key="2">
    <source>
        <dbReference type="Proteomes" id="UP000576393"/>
    </source>
</evidence>
<sequence>MPRATGTFSIDSWEPDPYDEAEGAALSRVHIVKTFDGGLKGTSTTDIITGVVSEDSAAYAGFERFTGALDGREGTFVLHHNATSHAGESALSWTVLPGSGTGGLAGLRGGGQIVNDDGAHSYHLDYELG</sequence>